<feature type="domain" description="Solute-binding protein family 3/N-terminal" evidence="3">
    <location>
        <begin position="23"/>
        <end position="242"/>
    </location>
</feature>
<evidence type="ECO:0000313" key="4">
    <source>
        <dbReference type="EMBL" id="RBO80139.1"/>
    </source>
</evidence>
<evidence type="ECO:0000313" key="5">
    <source>
        <dbReference type="Proteomes" id="UP000252086"/>
    </source>
</evidence>
<dbReference type="PANTHER" id="PTHR35936:SF25">
    <property type="entry name" value="ABC TRANSPORTER SUBSTRATE-BINDING PROTEIN"/>
    <property type="match status" value="1"/>
</dbReference>
<comment type="caution">
    <text evidence="4">The sequence shown here is derived from an EMBL/GenBank/DDBJ whole genome shotgun (WGS) entry which is preliminary data.</text>
</comment>
<proteinExistence type="inferred from homology"/>
<evidence type="ECO:0000256" key="2">
    <source>
        <dbReference type="ARBA" id="ARBA00022729"/>
    </source>
</evidence>
<protein>
    <submittedName>
        <fullName evidence="4">Amino acid ABC transporter substrate-binding protein (PAAT family)</fullName>
    </submittedName>
</protein>
<dbReference type="AlphaFoldDB" id="A0A366CVI8"/>
<keyword evidence="2" id="KW-0732">Signal</keyword>
<dbReference type="SUPFAM" id="SSF53850">
    <property type="entry name" value="Periplasmic binding protein-like II"/>
    <property type="match status" value="1"/>
</dbReference>
<dbReference type="Gene3D" id="3.40.190.10">
    <property type="entry name" value="Periplasmic binding protein-like II"/>
    <property type="match status" value="2"/>
</dbReference>
<evidence type="ECO:0000256" key="1">
    <source>
        <dbReference type="ARBA" id="ARBA00010333"/>
    </source>
</evidence>
<keyword evidence="5" id="KW-1185">Reference proteome</keyword>
<organism evidence="4 5">
    <name type="scientific">Marinomonas aquiplantarum</name>
    <dbReference type="NCBI Taxonomy" id="491951"/>
    <lineage>
        <taxon>Bacteria</taxon>
        <taxon>Pseudomonadati</taxon>
        <taxon>Pseudomonadota</taxon>
        <taxon>Gammaproteobacteria</taxon>
        <taxon>Oceanospirillales</taxon>
        <taxon>Oceanospirillaceae</taxon>
        <taxon>Marinomonas</taxon>
    </lineage>
</organism>
<name>A0A366CVI8_9GAMM</name>
<evidence type="ECO:0000259" key="3">
    <source>
        <dbReference type="SMART" id="SM00062"/>
    </source>
</evidence>
<dbReference type="SMART" id="SM00062">
    <property type="entry name" value="PBPb"/>
    <property type="match status" value="1"/>
</dbReference>
<comment type="similarity">
    <text evidence="1">Belongs to the bacterial solute-binding protein 3 family.</text>
</comment>
<dbReference type="RefSeq" id="WP_113875235.1">
    <property type="nucleotide sequence ID" value="NZ_QNRF01000008.1"/>
</dbReference>
<dbReference type="PANTHER" id="PTHR35936">
    <property type="entry name" value="MEMBRANE-BOUND LYTIC MUREIN TRANSGLYCOSYLASE F"/>
    <property type="match status" value="1"/>
</dbReference>
<dbReference type="OrthoDB" id="6107391at2"/>
<gene>
    <name evidence="4" type="ORF">DFP76_1082</name>
</gene>
<accession>A0A366CVI8</accession>
<sequence>MKSLKLLISVITIVFPLIVSAQTVKLTTMNWSPFYAESLNNGGFITAIVEEALSEAGYDSTVEFTEWQTALDTVKSGSKDALIGAYYTEERTKDYYYSIPIYTVLVGLIKTSDFPLKNYNSFNAINEYKIGKIEGSSIGASFDAFDFSQLHEFDSVSSAVKALTMGEIDLYADNLAVAKDAAQSSGLDGSQLQILLPPLEENNLYLLISKSIPNAEELRDAFNKGLFAIQASGRFNEILAEYNQQ</sequence>
<reference evidence="4 5" key="1">
    <citation type="submission" date="2018-06" db="EMBL/GenBank/DDBJ databases">
        <title>Genomic Encyclopedia of Type Strains, Phase III (KMG-III): the genomes of soil and plant-associated and newly described type strains.</title>
        <authorList>
            <person name="Whitman W."/>
        </authorList>
    </citation>
    <scope>NUCLEOTIDE SEQUENCE [LARGE SCALE GENOMIC DNA]</scope>
    <source>
        <strain evidence="4 5">CECT 7732</strain>
    </source>
</reference>
<dbReference type="Proteomes" id="UP000252086">
    <property type="component" value="Unassembled WGS sequence"/>
</dbReference>
<dbReference type="Pfam" id="PF00497">
    <property type="entry name" value="SBP_bac_3"/>
    <property type="match status" value="1"/>
</dbReference>
<dbReference type="EMBL" id="QNRF01000008">
    <property type="protein sequence ID" value="RBO80139.1"/>
    <property type="molecule type" value="Genomic_DNA"/>
</dbReference>
<dbReference type="InterPro" id="IPR001638">
    <property type="entry name" value="Solute-binding_3/MltF_N"/>
</dbReference>